<keyword evidence="2" id="KW-1133">Transmembrane helix</keyword>
<evidence type="ECO:0000313" key="5">
    <source>
        <dbReference type="Proteomes" id="UP000054144"/>
    </source>
</evidence>
<feature type="region of interest" description="Disordered" evidence="1">
    <location>
        <begin position="322"/>
        <end position="341"/>
    </location>
</feature>
<keyword evidence="2" id="KW-0472">Membrane</keyword>
<sequence length="582" mass="62833">MRDLTLHFLFALVLCAATACGSPCQDAAAVSALTLSGDRFEGIGVWDSRHEAFGNAPFHASHRHLSSHGKQREQRDLLHNFPPLWKAVGESSAGHSTAPSSTMATSTGASSVSSETSFTLSEPTALKSDPLPLVHSVAPDDSVQPHHDTSTAKVVIVCAIIGVLVAVATTAYLCIRFWPRRLKPSPRTVTTIKPSNSARIEAKAPADFGHVVTPFVTAPWTPSKPAPAQASQVSLQTSQISFGGTTLNGDDERLVTLPPPQTPVITPVGTQPGRLASWRASTSWRMSSTPSMPSWLRSIPLPTTPLGASLRSPIITSFRTTRTRLSSSLPPPPTAAEVPENSDKDWSVLVISNDSPGSRFSVTESDILQSTPCPWASPDSLKNEFPDVLRSMDTRELLEDDEDMTDGQFSVISLDPPPNIPFDPSPAMVSTPIRRQRPARYSLSTRLSSVISEQFSSLLERFSGSVGTAAQLSTMATCGCELGPCPSSLDGDTSSDDSERSSMKSFFTGMAQVEGPVQIPFIFHLDQRLRDEAVPISRGDKSWRRERRYSAPLKVLLSARVLEDGRATTPPPRVGWRKSMGF</sequence>
<evidence type="ECO:0000313" key="4">
    <source>
        <dbReference type="EMBL" id="KIY47388.1"/>
    </source>
</evidence>
<feature type="region of interest" description="Disordered" evidence="1">
    <location>
        <begin position="89"/>
        <end position="109"/>
    </location>
</feature>
<name>A0A0D7A9A8_9AGAR</name>
<dbReference type="PROSITE" id="PS51257">
    <property type="entry name" value="PROKAR_LIPOPROTEIN"/>
    <property type="match status" value="1"/>
</dbReference>
<evidence type="ECO:0008006" key="6">
    <source>
        <dbReference type="Google" id="ProtNLM"/>
    </source>
</evidence>
<evidence type="ECO:0000256" key="2">
    <source>
        <dbReference type="SAM" id="Phobius"/>
    </source>
</evidence>
<feature type="signal peptide" evidence="3">
    <location>
        <begin position="1"/>
        <end position="21"/>
    </location>
</feature>
<keyword evidence="5" id="KW-1185">Reference proteome</keyword>
<keyword evidence="3" id="KW-0732">Signal</keyword>
<gene>
    <name evidence="4" type="ORF">FISHEDRAFT_74688</name>
</gene>
<organism evidence="4 5">
    <name type="scientific">Fistulina hepatica ATCC 64428</name>
    <dbReference type="NCBI Taxonomy" id="1128425"/>
    <lineage>
        <taxon>Eukaryota</taxon>
        <taxon>Fungi</taxon>
        <taxon>Dikarya</taxon>
        <taxon>Basidiomycota</taxon>
        <taxon>Agaricomycotina</taxon>
        <taxon>Agaricomycetes</taxon>
        <taxon>Agaricomycetidae</taxon>
        <taxon>Agaricales</taxon>
        <taxon>Fistulinaceae</taxon>
        <taxon>Fistulina</taxon>
    </lineage>
</organism>
<feature type="compositionally biased region" description="Low complexity" evidence="1">
    <location>
        <begin position="96"/>
        <end position="109"/>
    </location>
</feature>
<accession>A0A0D7A9A8</accession>
<dbReference type="EMBL" id="KN881942">
    <property type="protein sequence ID" value="KIY47388.1"/>
    <property type="molecule type" value="Genomic_DNA"/>
</dbReference>
<proteinExistence type="predicted"/>
<dbReference type="AlphaFoldDB" id="A0A0D7A9A8"/>
<dbReference type="Proteomes" id="UP000054144">
    <property type="component" value="Unassembled WGS sequence"/>
</dbReference>
<feature type="chain" id="PRO_5002316313" description="Transmembrane protein" evidence="3">
    <location>
        <begin position="22"/>
        <end position="582"/>
    </location>
</feature>
<keyword evidence="2" id="KW-0812">Transmembrane</keyword>
<feature type="transmembrane region" description="Helical" evidence="2">
    <location>
        <begin position="154"/>
        <end position="175"/>
    </location>
</feature>
<evidence type="ECO:0000256" key="3">
    <source>
        <dbReference type="SAM" id="SignalP"/>
    </source>
</evidence>
<protein>
    <recommendedName>
        <fullName evidence="6">Transmembrane protein</fullName>
    </recommendedName>
</protein>
<reference evidence="4 5" key="1">
    <citation type="journal article" date="2015" name="Fungal Genet. Biol.">
        <title>Evolution of novel wood decay mechanisms in Agaricales revealed by the genome sequences of Fistulina hepatica and Cylindrobasidium torrendii.</title>
        <authorList>
            <person name="Floudas D."/>
            <person name="Held B.W."/>
            <person name="Riley R."/>
            <person name="Nagy L.G."/>
            <person name="Koehler G."/>
            <person name="Ransdell A.S."/>
            <person name="Younus H."/>
            <person name="Chow J."/>
            <person name="Chiniquy J."/>
            <person name="Lipzen A."/>
            <person name="Tritt A."/>
            <person name="Sun H."/>
            <person name="Haridas S."/>
            <person name="LaButti K."/>
            <person name="Ohm R.A."/>
            <person name="Kues U."/>
            <person name="Blanchette R.A."/>
            <person name="Grigoriev I.V."/>
            <person name="Minto R.E."/>
            <person name="Hibbett D.S."/>
        </authorList>
    </citation>
    <scope>NUCLEOTIDE SEQUENCE [LARGE SCALE GENOMIC DNA]</scope>
    <source>
        <strain evidence="4 5">ATCC 64428</strain>
    </source>
</reference>
<evidence type="ECO:0000256" key="1">
    <source>
        <dbReference type="SAM" id="MobiDB-lite"/>
    </source>
</evidence>